<evidence type="ECO:0000313" key="1">
    <source>
        <dbReference type="EMBL" id="VDM05158.1"/>
    </source>
</evidence>
<dbReference type="EMBL" id="UYSU01045263">
    <property type="protein sequence ID" value="VDM05158.1"/>
    <property type="molecule type" value="Genomic_DNA"/>
</dbReference>
<organism evidence="1 2">
    <name type="scientific">Schistocephalus solidus</name>
    <name type="common">Tapeworm</name>
    <dbReference type="NCBI Taxonomy" id="70667"/>
    <lineage>
        <taxon>Eukaryota</taxon>
        <taxon>Metazoa</taxon>
        <taxon>Spiralia</taxon>
        <taxon>Lophotrochozoa</taxon>
        <taxon>Platyhelminthes</taxon>
        <taxon>Cestoda</taxon>
        <taxon>Eucestoda</taxon>
        <taxon>Diphyllobothriidea</taxon>
        <taxon>Diphyllobothriidae</taxon>
        <taxon>Schistocephalus</taxon>
    </lineage>
</organism>
<evidence type="ECO:0008006" key="3">
    <source>
        <dbReference type="Google" id="ProtNLM"/>
    </source>
</evidence>
<gene>
    <name evidence="1" type="ORF">SSLN_LOCUS18772</name>
</gene>
<reference evidence="1 2" key="1">
    <citation type="submission" date="2018-11" db="EMBL/GenBank/DDBJ databases">
        <authorList>
            <consortium name="Pathogen Informatics"/>
        </authorList>
    </citation>
    <scope>NUCLEOTIDE SEQUENCE [LARGE SCALE GENOMIC DNA]</scope>
    <source>
        <strain evidence="1 2">NST_G2</strain>
    </source>
</reference>
<dbReference type="AlphaFoldDB" id="A0A3P7F233"/>
<accession>A0A3P7F233</accession>
<evidence type="ECO:0000313" key="2">
    <source>
        <dbReference type="Proteomes" id="UP000275846"/>
    </source>
</evidence>
<name>A0A3P7F233_SCHSO</name>
<dbReference type="OrthoDB" id="425681at2759"/>
<keyword evidence="2" id="KW-1185">Reference proteome</keyword>
<protein>
    <recommendedName>
        <fullName evidence="3">Reverse transcriptase domain-containing protein</fullName>
    </recommendedName>
</protein>
<proteinExistence type="predicted"/>
<dbReference type="Proteomes" id="UP000275846">
    <property type="component" value="Unassembled WGS sequence"/>
</dbReference>
<sequence length="141" mass="15815">MRRILDFHHGYQQPTVVCFAEFAAVVDSIRVANAGTGVPAIIIAMIKATTRVLVHNKLSQLFDIRSSVRQGCIPSHITLNYVPDWSFRKTLHGFDDVRFEPGRRLTELDYADDIALLASGFGDLRSVILRVNESQLQSAYP</sequence>